<dbReference type="InterPro" id="IPR005064">
    <property type="entry name" value="BUG"/>
</dbReference>
<dbReference type="PROSITE" id="PS51257">
    <property type="entry name" value="PROKAR_LIPOPROTEIN"/>
    <property type="match status" value="1"/>
</dbReference>
<name>A0A0U3F7T0_9MICC</name>
<comment type="similarity">
    <text evidence="1">Belongs to the UPF0065 (bug) family.</text>
</comment>
<dbReference type="PANTHER" id="PTHR42928:SF5">
    <property type="entry name" value="BLR1237 PROTEIN"/>
    <property type="match status" value="1"/>
</dbReference>
<evidence type="ECO:0000313" key="3">
    <source>
        <dbReference type="EMBL" id="ALV39929.1"/>
    </source>
</evidence>
<dbReference type="InterPro" id="IPR042100">
    <property type="entry name" value="Bug_dom1"/>
</dbReference>
<dbReference type="RefSeq" id="WP_058929145.1">
    <property type="nucleotide sequence ID" value="NZ_CP013747.1"/>
</dbReference>
<dbReference type="SUPFAM" id="SSF53850">
    <property type="entry name" value="Periplasmic binding protein-like II"/>
    <property type="match status" value="1"/>
</dbReference>
<evidence type="ECO:0000256" key="2">
    <source>
        <dbReference type="SAM" id="SignalP"/>
    </source>
</evidence>
<evidence type="ECO:0000256" key="1">
    <source>
        <dbReference type="ARBA" id="ARBA00006987"/>
    </source>
</evidence>
<keyword evidence="2" id="KW-0732">Signal</keyword>
<feature type="chain" id="PRO_5038345954" description="ABC transporter substrate-binding protein" evidence="2">
    <location>
        <begin position="24"/>
        <end position="319"/>
    </location>
</feature>
<dbReference type="CDD" id="cd07012">
    <property type="entry name" value="PBP2_Bug_TTT"/>
    <property type="match status" value="1"/>
</dbReference>
<evidence type="ECO:0000313" key="4">
    <source>
        <dbReference type="Proteomes" id="UP000065151"/>
    </source>
</evidence>
<dbReference type="AlphaFoldDB" id="A0A0U3F7T0"/>
<proteinExistence type="inferred from homology"/>
<feature type="signal peptide" evidence="2">
    <location>
        <begin position="1"/>
        <end position="23"/>
    </location>
</feature>
<gene>
    <name evidence="3" type="ORF">AU252_01090</name>
</gene>
<dbReference type="Pfam" id="PF03401">
    <property type="entry name" value="TctC"/>
    <property type="match status" value="1"/>
</dbReference>
<organism evidence="3">
    <name type="scientific">Pseudarthrobacter sulfonivorans</name>
    <dbReference type="NCBI Taxonomy" id="121292"/>
    <lineage>
        <taxon>Bacteria</taxon>
        <taxon>Bacillati</taxon>
        <taxon>Actinomycetota</taxon>
        <taxon>Actinomycetes</taxon>
        <taxon>Micrococcales</taxon>
        <taxon>Micrococcaceae</taxon>
        <taxon>Pseudarthrobacter</taxon>
    </lineage>
</organism>
<evidence type="ECO:0008006" key="5">
    <source>
        <dbReference type="Google" id="ProtNLM"/>
    </source>
</evidence>
<dbReference type="Gene3D" id="3.40.190.10">
    <property type="entry name" value="Periplasmic binding protein-like II"/>
    <property type="match status" value="1"/>
</dbReference>
<dbReference type="EMBL" id="CP013747">
    <property type="protein sequence ID" value="ALV39929.1"/>
    <property type="molecule type" value="Genomic_DNA"/>
</dbReference>
<dbReference type="PANTHER" id="PTHR42928">
    <property type="entry name" value="TRICARBOXYLATE-BINDING PROTEIN"/>
    <property type="match status" value="1"/>
</dbReference>
<dbReference type="Gene3D" id="3.40.190.150">
    <property type="entry name" value="Bordetella uptake gene, domain 1"/>
    <property type="match status" value="1"/>
</dbReference>
<dbReference type="KEGG" id="psul:AU252_01090"/>
<dbReference type="STRING" id="121292.AU252_01090"/>
<reference evidence="3 4" key="1">
    <citation type="submission" date="2015-12" db="EMBL/GenBank/DDBJ databases">
        <authorList>
            <person name="Shamseldin A."/>
            <person name="Moawad H."/>
            <person name="Abd El-Rahim W.M."/>
            <person name="Sadowsky M.J."/>
        </authorList>
    </citation>
    <scope>NUCLEOTIDE SEQUENCE [LARGE SCALE GENOMIC DNA]</scope>
    <source>
        <strain evidence="3 4">Ar51</strain>
    </source>
</reference>
<protein>
    <recommendedName>
        <fullName evidence="5">ABC transporter substrate-binding protein</fullName>
    </recommendedName>
</protein>
<dbReference type="Proteomes" id="UP000065151">
    <property type="component" value="Chromosome"/>
</dbReference>
<sequence length="319" mass="32959">MRRKAITAAVIVGALALTGCAGQATSSSPEGGASFPTKKITVVLGFAAGSPTDVTGRILSSCVEEELGQPVVVENREGASSALATSQVARSKPDGYTLTLGGTSSFVLVPHFNPDAGYDLNDLGTVASTKVSPEIVMVPKDSPYKSLGDLLKSTTPVIVAVAGEQSGSGIIASNWIKQGHKIQTVVQPAVGEVKRGLDTGDYDAAIGYLGTDTMKWLTDGELVGLGLQSDKRVELLPKVPTFEEAGHSEGQLPAPSNLVTWAGPAGMPDEVVSVLSGAFEKCVAKPEIVERLGTVGITFIDAQESTRRLKALETAVAGL</sequence>
<accession>A0A0U3F7T0</accession>